<dbReference type="Proteomes" id="UP000315312">
    <property type="component" value="Unassembled WGS sequence"/>
</dbReference>
<reference evidence="4 5" key="1">
    <citation type="journal article" date="2015" name="Stand. Genomic Sci.">
        <title>Genomic Encyclopedia of Bacterial and Archaeal Type Strains, Phase III: the genomes of soil and plant-associated and newly described type strains.</title>
        <authorList>
            <person name="Whitman W.B."/>
            <person name="Woyke T."/>
            <person name="Klenk H.P."/>
            <person name="Zhou Y."/>
            <person name="Lilburn T.G."/>
            <person name="Beck B.J."/>
            <person name="De Vos P."/>
            <person name="Vandamme P."/>
            <person name="Eisen J.A."/>
            <person name="Garrity G."/>
            <person name="Hugenholtz P."/>
            <person name="Kyrpides N.C."/>
        </authorList>
    </citation>
    <scope>NUCLEOTIDE SEQUENCE [LARGE SCALE GENOMIC DNA]</scope>
    <source>
        <strain evidence="4 5">CGMCC 1.6844</strain>
    </source>
</reference>
<sequence length="306" mass="31968">MKKLYTLLFITLASASFAQGPFTGTYTFASVTNSTGLTDPTPVPTTAGMTFGSFIGVNPAALNSTAGGRFSLDNQPNGGLSGDNTYAAYTGTLSTSHYFEVTVSPNVGTTYDLTGITFRQQRSGTGVRTYSVRSSVDGFAANLPASINPANTELSVESGNVFFRVLDTNTGHNGSTITLSGPSFTGLTTPVTFRFYGWNAEGTGTGGTFSIDDVAISGNVITLSSSSFNAIDGLTMYPNPLNGNTLYLTSTANADMSVQIFDIVGKEVVKSTVINNSINVSGLNAGVYIVKVTEEGKTATRKLVIQ</sequence>
<proteinExistence type="predicted"/>
<protein>
    <submittedName>
        <fullName evidence="4">Putative secreted protein (Por secretion system target)</fullName>
    </submittedName>
</protein>
<feature type="domain" description="Secretion system C-terminal sorting" evidence="3">
    <location>
        <begin position="236"/>
        <end position="305"/>
    </location>
</feature>
<dbReference type="RefSeq" id="WP_133608601.1">
    <property type="nucleotide sequence ID" value="NZ_SNZC01000002.1"/>
</dbReference>
<evidence type="ECO:0000313" key="5">
    <source>
        <dbReference type="Proteomes" id="UP000315312"/>
    </source>
</evidence>
<comment type="caution">
    <text evidence="4">The sequence shown here is derived from an EMBL/GenBank/DDBJ whole genome shotgun (WGS) entry which is preliminary data.</text>
</comment>
<evidence type="ECO:0000313" key="4">
    <source>
        <dbReference type="EMBL" id="TWH96412.1"/>
    </source>
</evidence>
<accession>A0A562KM10</accession>
<keyword evidence="5" id="KW-1185">Reference proteome</keyword>
<evidence type="ECO:0000256" key="2">
    <source>
        <dbReference type="SAM" id="SignalP"/>
    </source>
</evidence>
<dbReference type="InterPro" id="IPR026444">
    <property type="entry name" value="Secre_tail"/>
</dbReference>
<evidence type="ECO:0000259" key="3">
    <source>
        <dbReference type="Pfam" id="PF18962"/>
    </source>
</evidence>
<dbReference type="OrthoDB" id="1056765at2"/>
<dbReference type="NCBIfam" id="TIGR04183">
    <property type="entry name" value="Por_Secre_tail"/>
    <property type="match status" value="1"/>
</dbReference>
<dbReference type="AlphaFoldDB" id="A0A562KM10"/>
<dbReference type="EMBL" id="VLKM01000003">
    <property type="protein sequence ID" value="TWH96412.1"/>
    <property type="molecule type" value="Genomic_DNA"/>
</dbReference>
<dbReference type="Pfam" id="PF18962">
    <property type="entry name" value="Por_Secre_tail"/>
    <property type="match status" value="1"/>
</dbReference>
<keyword evidence="1 2" id="KW-0732">Signal</keyword>
<name>A0A562KM10_9FLAO</name>
<organism evidence="4 5">
    <name type="scientific">Flavobacterium cheniae</name>
    <dbReference type="NCBI Taxonomy" id="295428"/>
    <lineage>
        <taxon>Bacteria</taxon>
        <taxon>Pseudomonadati</taxon>
        <taxon>Bacteroidota</taxon>
        <taxon>Flavobacteriia</taxon>
        <taxon>Flavobacteriales</taxon>
        <taxon>Flavobacteriaceae</taxon>
        <taxon>Flavobacterium</taxon>
    </lineage>
</organism>
<gene>
    <name evidence="4" type="ORF">IP97_00953</name>
</gene>
<evidence type="ECO:0000256" key="1">
    <source>
        <dbReference type="ARBA" id="ARBA00022729"/>
    </source>
</evidence>
<feature type="signal peptide" evidence="2">
    <location>
        <begin position="1"/>
        <end position="18"/>
    </location>
</feature>
<feature type="chain" id="PRO_5023113204" evidence="2">
    <location>
        <begin position="19"/>
        <end position="306"/>
    </location>
</feature>